<dbReference type="InterPro" id="IPR036457">
    <property type="entry name" value="PPM-type-like_dom_sf"/>
</dbReference>
<organism evidence="3 4">
    <name type="scientific">Cupriavidus agavae</name>
    <dbReference type="NCBI Taxonomy" id="1001822"/>
    <lineage>
        <taxon>Bacteria</taxon>
        <taxon>Pseudomonadati</taxon>
        <taxon>Pseudomonadota</taxon>
        <taxon>Betaproteobacteria</taxon>
        <taxon>Burkholderiales</taxon>
        <taxon>Burkholderiaceae</taxon>
        <taxon>Cupriavidus</taxon>
    </lineage>
</organism>
<evidence type="ECO:0000313" key="3">
    <source>
        <dbReference type="EMBL" id="RZT41676.1"/>
    </source>
</evidence>
<dbReference type="AlphaFoldDB" id="A0A4Q7S5M2"/>
<keyword evidence="1" id="KW-0378">Hydrolase</keyword>
<accession>A0A4Q7S5M2</accession>
<dbReference type="CDD" id="cd04598">
    <property type="entry name" value="CBS_pair_GGDEF_EAL"/>
    <property type="match status" value="1"/>
</dbReference>
<dbReference type="InterPro" id="IPR046342">
    <property type="entry name" value="CBS_dom_sf"/>
</dbReference>
<evidence type="ECO:0000259" key="2">
    <source>
        <dbReference type="SMART" id="SM00331"/>
    </source>
</evidence>
<dbReference type="PANTHER" id="PTHR43156">
    <property type="entry name" value="STAGE II SPORULATION PROTEIN E-RELATED"/>
    <property type="match status" value="1"/>
</dbReference>
<dbReference type="SUPFAM" id="SSF54631">
    <property type="entry name" value="CBS-domain pair"/>
    <property type="match status" value="1"/>
</dbReference>
<dbReference type="SMART" id="SM00331">
    <property type="entry name" value="PP2C_SIG"/>
    <property type="match status" value="1"/>
</dbReference>
<proteinExistence type="predicted"/>
<dbReference type="Proteomes" id="UP000291078">
    <property type="component" value="Unassembled WGS sequence"/>
</dbReference>
<dbReference type="EMBL" id="SGXM01000001">
    <property type="protein sequence ID" value="RZT41676.1"/>
    <property type="molecule type" value="Genomic_DNA"/>
</dbReference>
<name>A0A4Q7S5M2_9BURK</name>
<protein>
    <submittedName>
        <fullName evidence="3">Serine phosphatase RsbU (Regulator of sigma subunit)</fullName>
    </submittedName>
</protein>
<dbReference type="OrthoDB" id="5496380at2"/>
<dbReference type="Pfam" id="PF07228">
    <property type="entry name" value="SpoIIE"/>
    <property type="match status" value="1"/>
</dbReference>
<evidence type="ECO:0000313" key="4">
    <source>
        <dbReference type="Proteomes" id="UP000291078"/>
    </source>
</evidence>
<feature type="domain" description="PPM-type phosphatase" evidence="2">
    <location>
        <begin position="177"/>
        <end position="414"/>
    </location>
</feature>
<evidence type="ECO:0000256" key="1">
    <source>
        <dbReference type="ARBA" id="ARBA00022801"/>
    </source>
</evidence>
<reference evidence="3 4" key="1">
    <citation type="journal article" date="2015" name="Stand. Genomic Sci.">
        <title>Genomic Encyclopedia of Bacterial and Archaeal Type Strains, Phase III: the genomes of soil and plant-associated and newly described type strains.</title>
        <authorList>
            <person name="Whitman W.B."/>
            <person name="Woyke T."/>
            <person name="Klenk H.P."/>
            <person name="Zhou Y."/>
            <person name="Lilburn T.G."/>
            <person name="Beck B.J."/>
            <person name="De Vos P."/>
            <person name="Vandamme P."/>
            <person name="Eisen J.A."/>
            <person name="Garrity G."/>
            <person name="Hugenholtz P."/>
            <person name="Kyrpides N.C."/>
        </authorList>
    </citation>
    <scope>NUCLEOTIDE SEQUENCE [LARGE SCALE GENOMIC DNA]</scope>
    <source>
        <strain evidence="3 4">ASC-9842</strain>
    </source>
</reference>
<dbReference type="Gene3D" id="3.60.40.10">
    <property type="entry name" value="PPM-type phosphatase domain"/>
    <property type="match status" value="1"/>
</dbReference>
<dbReference type="PANTHER" id="PTHR43156:SF9">
    <property type="entry name" value="HAMP DOMAIN-CONTAINING PROTEIN"/>
    <property type="match status" value="1"/>
</dbReference>
<keyword evidence="4" id="KW-1185">Reference proteome</keyword>
<dbReference type="InterPro" id="IPR052016">
    <property type="entry name" value="Bact_Sigma-Reg"/>
</dbReference>
<comment type="caution">
    <text evidence="3">The sequence shown here is derived from an EMBL/GenBank/DDBJ whole genome shotgun (WGS) entry which is preliminary data.</text>
</comment>
<dbReference type="GO" id="GO:0016791">
    <property type="term" value="F:phosphatase activity"/>
    <property type="evidence" value="ECO:0007669"/>
    <property type="project" value="TreeGrafter"/>
</dbReference>
<dbReference type="InterPro" id="IPR001932">
    <property type="entry name" value="PPM-type_phosphatase-like_dom"/>
</dbReference>
<sequence>MSGFLVDPMAARPRFRQPCAEDLAVPTPSVNTDHTNQDVLDVFGVHRDLNCLPVTEQGKPIGLINRAIFMSQMSKPYHRELYNRKSCIAFMDKEPLVVDAAMSIDALTFRTVEYGEKALADGFIIARDGQYIGLGQGLQLMRVVADMQAERNRQIMHSIDYASTIQRAMLRTSRESLAATLPDAALVWEPRDVVGGDFYHFAAYDDGWFAALADCTGHGVPGAFMTLIASSLLGQALDQLGPRDPGALLAAVNRGIKQMLGQNDSEPRLVPDASASDDGMDAAFFWFDNDTRALTFAGAKSSLFVRQPGDADGEMVNGARMGVGYVDTAMDYAWQNATVATQPGTLVFVTTDGLIDQIGGPREIAFGKRRMREAIGAVGDAPAARISEAVLDAHRAWQGEQRRRDDLTFFCFRAQ</sequence>
<gene>
    <name evidence="3" type="ORF">EV147_0676</name>
</gene>